<evidence type="ECO:0000313" key="3">
    <source>
        <dbReference type="Proteomes" id="UP001218218"/>
    </source>
</evidence>
<keyword evidence="1" id="KW-0812">Transmembrane</keyword>
<feature type="transmembrane region" description="Helical" evidence="1">
    <location>
        <begin position="318"/>
        <end position="339"/>
    </location>
</feature>
<organism evidence="2 3">
    <name type="scientific">Mycena albidolilacea</name>
    <dbReference type="NCBI Taxonomy" id="1033008"/>
    <lineage>
        <taxon>Eukaryota</taxon>
        <taxon>Fungi</taxon>
        <taxon>Dikarya</taxon>
        <taxon>Basidiomycota</taxon>
        <taxon>Agaricomycotina</taxon>
        <taxon>Agaricomycetes</taxon>
        <taxon>Agaricomycetidae</taxon>
        <taxon>Agaricales</taxon>
        <taxon>Marasmiineae</taxon>
        <taxon>Mycenaceae</taxon>
        <taxon>Mycena</taxon>
    </lineage>
</organism>
<accession>A0AAD6YWA9</accession>
<keyword evidence="1" id="KW-1133">Transmembrane helix</keyword>
<keyword evidence="1" id="KW-0472">Membrane</keyword>
<reference evidence="2" key="1">
    <citation type="submission" date="2023-03" db="EMBL/GenBank/DDBJ databases">
        <title>Massive genome expansion in bonnet fungi (Mycena s.s.) driven by repeated elements and novel gene families across ecological guilds.</title>
        <authorList>
            <consortium name="Lawrence Berkeley National Laboratory"/>
            <person name="Harder C.B."/>
            <person name="Miyauchi S."/>
            <person name="Viragh M."/>
            <person name="Kuo A."/>
            <person name="Thoen E."/>
            <person name="Andreopoulos B."/>
            <person name="Lu D."/>
            <person name="Skrede I."/>
            <person name="Drula E."/>
            <person name="Henrissat B."/>
            <person name="Morin E."/>
            <person name="Kohler A."/>
            <person name="Barry K."/>
            <person name="LaButti K."/>
            <person name="Morin E."/>
            <person name="Salamov A."/>
            <person name="Lipzen A."/>
            <person name="Mereny Z."/>
            <person name="Hegedus B."/>
            <person name="Baldrian P."/>
            <person name="Stursova M."/>
            <person name="Weitz H."/>
            <person name="Taylor A."/>
            <person name="Grigoriev I.V."/>
            <person name="Nagy L.G."/>
            <person name="Martin F."/>
            <person name="Kauserud H."/>
        </authorList>
    </citation>
    <scope>NUCLEOTIDE SEQUENCE</scope>
    <source>
        <strain evidence="2">CBHHK002</strain>
    </source>
</reference>
<name>A0AAD6YWA9_9AGAR</name>
<evidence type="ECO:0000313" key="2">
    <source>
        <dbReference type="EMBL" id="KAJ7300599.1"/>
    </source>
</evidence>
<comment type="caution">
    <text evidence="2">The sequence shown here is derived from an EMBL/GenBank/DDBJ whole genome shotgun (WGS) entry which is preliminary data.</text>
</comment>
<dbReference type="AlphaFoldDB" id="A0AAD6YWA9"/>
<dbReference type="EMBL" id="JARIHO010000159">
    <property type="protein sequence ID" value="KAJ7300599.1"/>
    <property type="molecule type" value="Genomic_DNA"/>
</dbReference>
<protein>
    <submittedName>
        <fullName evidence="2">Uncharacterized protein</fullName>
    </submittedName>
</protein>
<dbReference type="Proteomes" id="UP001218218">
    <property type="component" value="Unassembled WGS sequence"/>
</dbReference>
<gene>
    <name evidence="2" type="ORF">DFH08DRAFT_979494</name>
</gene>
<sequence length="341" mass="37448">MRPRCAAALVVRDTGCVHVWASASSHDFSAASDSTPGPIAHIEDWQKSDLFMRRGSKDSRWRCGVVGEVKTCAMAASPWRQGGWKHQRSVLYSLIMHFAPRGVPLPRVSTGHLLYTILHSAVLIFPYLPRCTAVDEYIPFSTPRCLDATRLRAPARYIANLSCSHYPNIPSTFIRPPQRPAHKGSTHLFPLLALFRMHHLQHLAGVPSSHPPPLPIPAPTVHFARPPFPASPVPSTPSCLIVLPPIFPYLHISPSSFPSSPSQLSLHLPCSQAGKLSSSLVPSQRSATCLVEEDLVPTLELNMHAGVVNAFLLGEKGLIFSGLFLVVDMLQLMTTIFVYSR</sequence>
<proteinExistence type="predicted"/>
<keyword evidence="3" id="KW-1185">Reference proteome</keyword>
<evidence type="ECO:0000256" key="1">
    <source>
        <dbReference type="SAM" id="Phobius"/>
    </source>
</evidence>